<sequence length="333" mass="36952">MNKPRLILPSDLRLVGQDPRKLAQLHRKGELVRLRRGVYAKSTDWNSLNPTEQYGLRVAAFQALVPRQPVLCHATAALLWGLWVVGLPSKLHVVTEVATSGRSNNGVIRHVGSLTEGIVQCGQFLLTDKQTTTIALIKELSFPYAVAVCDSALRTPEQRQAVNQFTPAGTEPVLHEPSWTTDGTQGSELSCHDLLAAAGQLTSRASRERTSAVINFASALSGSAGESISRAKMHQLGFPPPVLQKHYLLRDGSDAFVDFWFKEQNLAGEFDGKGKYTRSDWGGGLSIQDRVMKEKAREDQIRAQGVRFVRWTWQELSDRNRFEQPLRQAGLSK</sequence>
<evidence type="ECO:0000313" key="3">
    <source>
        <dbReference type="Proteomes" id="UP000182725"/>
    </source>
</evidence>
<dbReference type="Pfam" id="PF13338">
    <property type="entry name" value="AbiEi_4"/>
    <property type="match status" value="1"/>
</dbReference>
<evidence type="ECO:0000313" key="2">
    <source>
        <dbReference type="EMBL" id="SED97987.1"/>
    </source>
</evidence>
<dbReference type="InterPro" id="IPR025159">
    <property type="entry name" value="AbiEi_N"/>
</dbReference>
<feature type="domain" description="AbiEi antitoxin N-terminal" evidence="1">
    <location>
        <begin position="5"/>
        <end position="40"/>
    </location>
</feature>
<dbReference type="AlphaFoldDB" id="A0A1H5F3H3"/>
<dbReference type="Proteomes" id="UP000182725">
    <property type="component" value="Unassembled WGS sequence"/>
</dbReference>
<name>A0A1H5F3H3_9MICC</name>
<proteinExistence type="predicted"/>
<organism evidence="2 3">
    <name type="scientific">Arthrobacter alpinus</name>
    <dbReference type="NCBI Taxonomy" id="656366"/>
    <lineage>
        <taxon>Bacteria</taxon>
        <taxon>Bacillati</taxon>
        <taxon>Actinomycetota</taxon>
        <taxon>Actinomycetes</taxon>
        <taxon>Micrococcales</taxon>
        <taxon>Micrococcaceae</taxon>
        <taxon>Arthrobacter</taxon>
    </lineage>
</organism>
<accession>A0A1H5F3H3</accession>
<dbReference type="RefSeq" id="WP_074710109.1">
    <property type="nucleotide sequence ID" value="NZ_FNTV01000001.1"/>
</dbReference>
<gene>
    <name evidence="2" type="ORF">SAMN04489740_0412</name>
</gene>
<evidence type="ECO:0000259" key="1">
    <source>
        <dbReference type="Pfam" id="PF13338"/>
    </source>
</evidence>
<reference evidence="2 3" key="1">
    <citation type="submission" date="2016-10" db="EMBL/GenBank/DDBJ databases">
        <authorList>
            <person name="de Groot N.N."/>
        </authorList>
    </citation>
    <scope>NUCLEOTIDE SEQUENCE [LARGE SCALE GENOMIC DNA]</scope>
    <source>
        <strain evidence="2 3">DSM 22274</strain>
    </source>
</reference>
<protein>
    <submittedName>
        <fullName evidence="2">Transcriptional regulator, AbiEi antitoxin, Type IV TA system</fullName>
    </submittedName>
</protein>
<dbReference type="EMBL" id="FNTV01000001">
    <property type="protein sequence ID" value="SED97987.1"/>
    <property type="molecule type" value="Genomic_DNA"/>
</dbReference>